<organism evidence="3 4">
    <name type="scientific">Polystyrenella longa</name>
    <dbReference type="NCBI Taxonomy" id="2528007"/>
    <lineage>
        <taxon>Bacteria</taxon>
        <taxon>Pseudomonadati</taxon>
        <taxon>Planctomycetota</taxon>
        <taxon>Planctomycetia</taxon>
        <taxon>Planctomycetales</taxon>
        <taxon>Planctomycetaceae</taxon>
        <taxon>Polystyrenella</taxon>
    </lineage>
</organism>
<gene>
    <name evidence="3" type="ORF">Pla110_35430</name>
</gene>
<feature type="compositionally biased region" description="Polar residues" evidence="1">
    <location>
        <begin position="252"/>
        <end position="263"/>
    </location>
</feature>
<dbReference type="OrthoDB" id="215686at2"/>
<evidence type="ECO:0000256" key="2">
    <source>
        <dbReference type="SAM" id="Phobius"/>
    </source>
</evidence>
<evidence type="ECO:0000256" key="1">
    <source>
        <dbReference type="SAM" id="MobiDB-lite"/>
    </source>
</evidence>
<feature type="compositionally biased region" description="Low complexity" evidence="1">
    <location>
        <begin position="109"/>
        <end position="132"/>
    </location>
</feature>
<sequence length="263" mass="29195">MSERNEVIEKSTNSRKGFTLIEVLVVLSLIIVVSTLAWPSLRTTLQRTELESAAKQVSHELSQIRLKAIESGVAQKFRFQPGKGIYEITPCPAGLLELHQEMKEESDLLSDSSSEMETDTSVSPYGEELSSSFEEEPLLGRDDEEELTLAELPPGIAFSGLKRRRRSIEEETTQDVKEVWMDDDGWSRPVIFFPNGQSTGGQIFLEQNPNYSIDLQLRSLTGEASVGRIHKLSPEEAQNGDPADSEDLLDGGNSSQEINLPAE</sequence>
<dbReference type="AlphaFoldDB" id="A0A518CRF7"/>
<dbReference type="PROSITE" id="PS00409">
    <property type="entry name" value="PROKAR_NTER_METHYL"/>
    <property type="match status" value="1"/>
</dbReference>
<feature type="transmembrane region" description="Helical" evidence="2">
    <location>
        <begin position="20"/>
        <end position="41"/>
    </location>
</feature>
<dbReference type="InterPro" id="IPR045584">
    <property type="entry name" value="Pilin-like"/>
</dbReference>
<dbReference type="EMBL" id="CP036281">
    <property type="protein sequence ID" value="QDU81793.1"/>
    <property type="molecule type" value="Genomic_DNA"/>
</dbReference>
<keyword evidence="2" id="KW-0812">Transmembrane</keyword>
<dbReference type="InterPro" id="IPR012902">
    <property type="entry name" value="N_methyl_site"/>
</dbReference>
<dbReference type="RefSeq" id="WP_144997430.1">
    <property type="nucleotide sequence ID" value="NZ_CP036281.1"/>
</dbReference>
<dbReference type="KEGG" id="plon:Pla110_35430"/>
<dbReference type="SUPFAM" id="SSF54523">
    <property type="entry name" value="Pili subunits"/>
    <property type="match status" value="1"/>
</dbReference>
<evidence type="ECO:0000313" key="4">
    <source>
        <dbReference type="Proteomes" id="UP000317178"/>
    </source>
</evidence>
<dbReference type="NCBIfam" id="TIGR02532">
    <property type="entry name" value="IV_pilin_GFxxxE"/>
    <property type="match status" value="1"/>
</dbReference>
<evidence type="ECO:0000313" key="3">
    <source>
        <dbReference type="EMBL" id="QDU81793.1"/>
    </source>
</evidence>
<dbReference type="Pfam" id="PF07963">
    <property type="entry name" value="N_methyl"/>
    <property type="match status" value="1"/>
</dbReference>
<keyword evidence="2" id="KW-1133">Transmembrane helix</keyword>
<feature type="region of interest" description="Disordered" evidence="1">
    <location>
        <begin position="104"/>
        <end position="135"/>
    </location>
</feature>
<keyword evidence="2" id="KW-0472">Membrane</keyword>
<dbReference type="Proteomes" id="UP000317178">
    <property type="component" value="Chromosome"/>
</dbReference>
<reference evidence="3 4" key="1">
    <citation type="submission" date="2019-02" db="EMBL/GenBank/DDBJ databases">
        <title>Deep-cultivation of Planctomycetes and their phenomic and genomic characterization uncovers novel biology.</title>
        <authorList>
            <person name="Wiegand S."/>
            <person name="Jogler M."/>
            <person name="Boedeker C."/>
            <person name="Pinto D."/>
            <person name="Vollmers J."/>
            <person name="Rivas-Marin E."/>
            <person name="Kohn T."/>
            <person name="Peeters S.H."/>
            <person name="Heuer A."/>
            <person name="Rast P."/>
            <person name="Oberbeckmann S."/>
            <person name="Bunk B."/>
            <person name="Jeske O."/>
            <person name="Meyerdierks A."/>
            <person name="Storesund J.E."/>
            <person name="Kallscheuer N."/>
            <person name="Luecker S."/>
            <person name="Lage O.M."/>
            <person name="Pohl T."/>
            <person name="Merkel B.J."/>
            <person name="Hornburger P."/>
            <person name="Mueller R.-W."/>
            <person name="Bruemmer F."/>
            <person name="Labrenz M."/>
            <person name="Spormann A.M."/>
            <person name="Op den Camp H."/>
            <person name="Overmann J."/>
            <person name="Amann R."/>
            <person name="Jetten M.S.M."/>
            <person name="Mascher T."/>
            <person name="Medema M.H."/>
            <person name="Devos D.P."/>
            <person name="Kaster A.-K."/>
            <person name="Ovreas L."/>
            <person name="Rohde M."/>
            <person name="Galperin M.Y."/>
            <person name="Jogler C."/>
        </authorList>
    </citation>
    <scope>NUCLEOTIDE SEQUENCE [LARGE SCALE GENOMIC DNA]</scope>
    <source>
        <strain evidence="3 4">Pla110</strain>
    </source>
</reference>
<keyword evidence="4" id="KW-1185">Reference proteome</keyword>
<protein>
    <recommendedName>
        <fullName evidence="5">Type II secretion system protein H</fullName>
    </recommendedName>
</protein>
<name>A0A518CRF7_9PLAN</name>
<feature type="region of interest" description="Disordered" evidence="1">
    <location>
        <begin position="228"/>
        <end position="263"/>
    </location>
</feature>
<evidence type="ECO:0008006" key="5">
    <source>
        <dbReference type="Google" id="ProtNLM"/>
    </source>
</evidence>
<accession>A0A518CRF7</accession>
<proteinExistence type="predicted"/>